<feature type="chain" id="PRO_5004611449" evidence="2">
    <location>
        <begin position="30"/>
        <end position="401"/>
    </location>
</feature>
<evidence type="ECO:0000256" key="1">
    <source>
        <dbReference type="SAM" id="Phobius"/>
    </source>
</evidence>
<dbReference type="eggNOG" id="ENOG502SV8X">
    <property type="taxonomic scope" value="Eukaryota"/>
</dbReference>
<dbReference type="HOGENOM" id="CLU_687021_0_0_1"/>
<evidence type="ECO:0000313" key="3">
    <source>
        <dbReference type="EMBL" id="ERF74743.1"/>
    </source>
</evidence>
<feature type="transmembrane region" description="Helical" evidence="1">
    <location>
        <begin position="198"/>
        <end position="222"/>
    </location>
</feature>
<dbReference type="OrthoDB" id="5215637at2759"/>
<protein>
    <submittedName>
        <fullName evidence="3">Uncharacterized protein</fullName>
    </submittedName>
</protein>
<dbReference type="RefSeq" id="XP_007787913.1">
    <property type="nucleotide sequence ID" value="XM_007789723.1"/>
</dbReference>
<dbReference type="AlphaFoldDB" id="U1GQX6"/>
<keyword evidence="1" id="KW-0812">Transmembrane</keyword>
<keyword evidence="1" id="KW-1133">Transmembrane helix</keyword>
<keyword evidence="4" id="KW-1185">Reference proteome</keyword>
<feature type="signal peptide" evidence="2">
    <location>
        <begin position="1"/>
        <end position="29"/>
    </location>
</feature>
<proteinExistence type="predicted"/>
<dbReference type="Proteomes" id="UP000019373">
    <property type="component" value="Unassembled WGS sequence"/>
</dbReference>
<evidence type="ECO:0000313" key="4">
    <source>
        <dbReference type="Proteomes" id="UP000019373"/>
    </source>
</evidence>
<keyword evidence="2" id="KW-0732">Signal</keyword>
<gene>
    <name evidence="3" type="ORF">EPUS_04912</name>
</gene>
<keyword evidence="1" id="KW-0472">Membrane</keyword>
<dbReference type="GeneID" id="19239865"/>
<name>U1GQX6_ENDPU</name>
<evidence type="ECO:0000256" key="2">
    <source>
        <dbReference type="SAM" id="SignalP"/>
    </source>
</evidence>
<dbReference type="EMBL" id="KE720869">
    <property type="protein sequence ID" value="ERF74743.1"/>
    <property type="molecule type" value="Genomic_DNA"/>
</dbReference>
<accession>U1GQX6</accession>
<organism evidence="3 4">
    <name type="scientific">Endocarpon pusillum (strain Z07020 / HMAS-L-300199)</name>
    <name type="common">Lichen-forming fungus</name>
    <dbReference type="NCBI Taxonomy" id="1263415"/>
    <lineage>
        <taxon>Eukaryota</taxon>
        <taxon>Fungi</taxon>
        <taxon>Dikarya</taxon>
        <taxon>Ascomycota</taxon>
        <taxon>Pezizomycotina</taxon>
        <taxon>Eurotiomycetes</taxon>
        <taxon>Chaetothyriomycetidae</taxon>
        <taxon>Verrucariales</taxon>
        <taxon>Verrucariaceae</taxon>
        <taxon>Endocarpon</taxon>
    </lineage>
</organism>
<reference evidence="4" key="1">
    <citation type="journal article" date="2014" name="BMC Genomics">
        <title>Genome characteristics reveal the impact of lichenization on lichen-forming fungus Endocarpon pusillum Hedwig (Verrucariales, Ascomycota).</title>
        <authorList>
            <person name="Wang Y.-Y."/>
            <person name="Liu B."/>
            <person name="Zhang X.-Y."/>
            <person name="Zhou Q.-M."/>
            <person name="Zhang T."/>
            <person name="Li H."/>
            <person name="Yu Y.-F."/>
            <person name="Zhang X.-L."/>
            <person name="Hao X.-Y."/>
            <person name="Wang M."/>
            <person name="Wang L."/>
            <person name="Wei J.-C."/>
        </authorList>
    </citation>
    <scope>NUCLEOTIDE SEQUENCE [LARGE SCALE GENOMIC DNA]</scope>
    <source>
        <strain evidence="4">Z07020 / HMAS-L-300199</strain>
    </source>
</reference>
<sequence>MAVFTKSPPLFSHIKALLLFSVLFGNIHALLTSVDCRWPDGTDSNGRIPCNPDAERSACCLGTEVCLENNLCFGGVGLFYRSACAGGWGDNETCPEFCNDLLPDTWANIWPCPGLGTEGPTLFWCGNGRVCDSSVLGDSSFFAIENYKFQANSIIGGPAAATTASVSASASATATASLTTVPSTAFPTTCPEGDDRQAVVVGAGVGVPLALLALALGIWAVVERRKRIHNVDYVASAGVHAGILGKGAEKAELVRNHKQGTVLAYDPLPNKAPTETIRIPTPRGMNFNDGISHDTRHLTHPKAKRARFPESKVQDDKIYTLPRAQLSDREFHHTENSTFMVQRPYVNNKKATTVSRSATKFGVNHGRQCQPPIPKPHTLCSGMPVVAKIFSREKAARLDGR</sequence>